<dbReference type="PANTHER" id="PTHR21367:SF1">
    <property type="entry name" value="ARGINYL-TRNA--PROTEIN TRANSFERASE 1"/>
    <property type="match status" value="1"/>
</dbReference>
<keyword evidence="1" id="KW-0963">Cytoplasm</keyword>
<dbReference type="NCBIfam" id="NF002345">
    <property type="entry name" value="PRK01305.2-2"/>
    <property type="match status" value="1"/>
</dbReference>
<keyword evidence="7" id="KW-1185">Reference proteome</keyword>
<reference evidence="7" key="1">
    <citation type="submission" date="2017-09" db="EMBL/GenBank/DDBJ databases">
        <authorList>
            <person name="Varghese N."/>
            <person name="Submissions S."/>
        </authorList>
    </citation>
    <scope>NUCLEOTIDE SEQUENCE [LARGE SCALE GENOMIC DNA]</scope>
    <source>
        <strain evidence="7">CGMCC 1.12461</strain>
    </source>
</reference>
<gene>
    <name evidence="6" type="ORF">SAMN06297280_1758</name>
</gene>
<dbReference type="EMBL" id="OBEB01000003">
    <property type="protein sequence ID" value="SNY51117.1"/>
    <property type="molecule type" value="Genomic_DNA"/>
</dbReference>
<dbReference type="InterPro" id="IPR030700">
    <property type="entry name" value="N-end_Aminoacyl_Trfase"/>
</dbReference>
<dbReference type="Proteomes" id="UP000219353">
    <property type="component" value="Unassembled WGS sequence"/>
</dbReference>
<evidence type="ECO:0000256" key="2">
    <source>
        <dbReference type="ARBA" id="ARBA00022679"/>
    </source>
</evidence>
<dbReference type="InterPro" id="IPR007472">
    <property type="entry name" value="N-end_Aminoacyl_Trfase_C"/>
</dbReference>
<dbReference type="RefSeq" id="WP_097111025.1">
    <property type="nucleotide sequence ID" value="NZ_OBEB01000003.1"/>
</dbReference>
<dbReference type="Pfam" id="PF04377">
    <property type="entry name" value="ATE_C"/>
    <property type="match status" value="1"/>
</dbReference>
<dbReference type="InterPro" id="IPR007471">
    <property type="entry name" value="N-end_Aminoacyl_Trfase_N"/>
</dbReference>
<evidence type="ECO:0000259" key="4">
    <source>
        <dbReference type="Pfam" id="PF04376"/>
    </source>
</evidence>
<keyword evidence="2 6" id="KW-0808">Transferase</keyword>
<dbReference type="OrthoDB" id="9782022at2"/>
<dbReference type="AlphaFoldDB" id="A0A285ITU9"/>
<dbReference type="InterPro" id="IPR016181">
    <property type="entry name" value="Acyl_CoA_acyltransferase"/>
</dbReference>
<evidence type="ECO:0000313" key="6">
    <source>
        <dbReference type="EMBL" id="SNY51117.1"/>
    </source>
</evidence>
<dbReference type="PIRSF" id="PIRSF037208">
    <property type="entry name" value="ATE_pro_prd"/>
    <property type="match status" value="1"/>
</dbReference>
<evidence type="ECO:0000256" key="1">
    <source>
        <dbReference type="ARBA" id="ARBA00022490"/>
    </source>
</evidence>
<evidence type="ECO:0000256" key="3">
    <source>
        <dbReference type="ARBA" id="ARBA00023315"/>
    </source>
</evidence>
<keyword evidence="3" id="KW-0012">Acyltransferase</keyword>
<organism evidence="6 7">
    <name type="scientific">Arsukibacterium tuosuense</name>
    <dbReference type="NCBI Taxonomy" id="1323745"/>
    <lineage>
        <taxon>Bacteria</taxon>
        <taxon>Pseudomonadati</taxon>
        <taxon>Pseudomonadota</taxon>
        <taxon>Gammaproteobacteria</taxon>
        <taxon>Chromatiales</taxon>
        <taxon>Chromatiaceae</taxon>
        <taxon>Arsukibacterium</taxon>
    </lineage>
</organism>
<evidence type="ECO:0000259" key="5">
    <source>
        <dbReference type="Pfam" id="PF04377"/>
    </source>
</evidence>
<dbReference type="PANTHER" id="PTHR21367">
    <property type="entry name" value="ARGININE-TRNA-PROTEIN TRANSFERASE 1"/>
    <property type="match status" value="1"/>
</dbReference>
<dbReference type="GO" id="GO:0071596">
    <property type="term" value="P:ubiquitin-dependent protein catabolic process via the N-end rule pathway"/>
    <property type="evidence" value="ECO:0007669"/>
    <property type="project" value="InterPro"/>
</dbReference>
<name>A0A285ITU9_9GAMM</name>
<proteinExistence type="predicted"/>
<dbReference type="GO" id="GO:0004057">
    <property type="term" value="F:arginyl-tRNA--protein transferase activity"/>
    <property type="evidence" value="ECO:0007669"/>
    <property type="project" value="InterPro"/>
</dbReference>
<accession>A0A285ITU9</accession>
<evidence type="ECO:0000313" key="7">
    <source>
        <dbReference type="Proteomes" id="UP000219353"/>
    </source>
</evidence>
<dbReference type="GO" id="GO:0005737">
    <property type="term" value="C:cytoplasm"/>
    <property type="evidence" value="ECO:0007669"/>
    <property type="project" value="TreeGrafter"/>
</dbReference>
<dbReference type="SUPFAM" id="SSF55729">
    <property type="entry name" value="Acyl-CoA N-acyltransferases (Nat)"/>
    <property type="match status" value="1"/>
</dbReference>
<feature type="domain" description="N-end aminoacyl transferase N-terminal" evidence="4">
    <location>
        <begin position="20"/>
        <end position="90"/>
    </location>
</feature>
<dbReference type="Pfam" id="PF04376">
    <property type="entry name" value="ATE_N"/>
    <property type="match status" value="1"/>
</dbReference>
<dbReference type="InterPro" id="IPR017138">
    <property type="entry name" value="Asp_Glu_LeuTrfase"/>
</dbReference>
<dbReference type="GO" id="GO:0008914">
    <property type="term" value="F:leucyl-tRNA--protein transferase activity"/>
    <property type="evidence" value="ECO:0007669"/>
    <property type="project" value="InterPro"/>
</dbReference>
<dbReference type="Gene3D" id="3.40.630.30">
    <property type="match status" value="1"/>
</dbReference>
<protein>
    <submittedName>
        <fullName evidence="6">Arginine-tRNA-protein transferase</fullName>
    </submittedName>
</protein>
<sequence length="242" mass="28041">MTESLPPTKRPLRFGLTQPSPCSYITGQQEQLVVLMPDEPMSAGLYQQLLALNFRRSGEQSYTPHCQACKACQSVRIKPQQWQPSRSQRRLLSKARRAGLQYRLVTQADLNRYYPLFAAYIAFKHDDGIMFPANQEQLSSMLECSWLPVRFLEIYHDEQLVSVSIIDELANSYSAVYTFFSEQYRQFSPGKLAISYLLQQARLDSKDFVYLGYLVEACQKMAYKAEFTPQQRFIQGQWHSFA</sequence>
<feature type="domain" description="N-end rule aminoacyl transferase C-terminal" evidence="5">
    <location>
        <begin position="114"/>
        <end position="232"/>
    </location>
</feature>